<gene>
    <name evidence="1" type="ORF">KDK_53250</name>
</gene>
<evidence type="ECO:0000313" key="2">
    <source>
        <dbReference type="Proteomes" id="UP000287188"/>
    </source>
</evidence>
<accession>A0A402AR02</accession>
<sequence length="140" mass="16444">MQRLQAQKLLRDRDGRRIITFLFQQASQLLRRPQKRLVPAIALRQDPLIIAARQQIAAIELHHPLQGRTACLRISDLLRLLRLDQGLFQLLHIQLKTILAQRRYPLHTAPLDRQKLLGMRQSLPQMIQQLAQIRMGLRFQ</sequence>
<dbReference type="AlphaFoldDB" id="A0A402AR02"/>
<reference evidence="2" key="1">
    <citation type="submission" date="2018-12" db="EMBL/GenBank/DDBJ databases">
        <title>Tengunoibacter tsumagoiensis gen. nov., sp. nov., Dictyobacter kobayashii sp. nov., D. alpinus sp. nov., and D. joshuensis sp. nov. and description of Dictyobacteraceae fam. nov. within the order Ktedonobacterales isolated from Tengu-no-mugimeshi.</title>
        <authorList>
            <person name="Wang C.M."/>
            <person name="Zheng Y."/>
            <person name="Sakai Y."/>
            <person name="Toyoda A."/>
            <person name="Minakuchi Y."/>
            <person name="Abe K."/>
            <person name="Yokota A."/>
            <person name="Yabe S."/>
        </authorList>
    </citation>
    <scope>NUCLEOTIDE SEQUENCE [LARGE SCALE GENOMIC DNA]</scope>
    <source>
        <strain evidence="2">Uno11</strain>
    </source>
</reference>
<organism evidence="1 2">
    <name type="scientific">Dictyobacter kobayashii</name>
    <dbReference type="NCBI Taxonomy" id="2014872"/>
    <lineage>
        <taxon>Bacteria</taxon>
        <taxon>Bacillati</taxon>
        <taxon>Chloroflexota</taxon>
        <taxon>Ktedonobacteria</taxon>
        <taxon>Ktedonobacterales</taxon>
        <taxon>Dictyobacteraceae</taxon>
        <taxon>Dictyobacter</taxon>
    </lineage>
</organism>
<proteinExistence type="predicted"/>
<protein>
    <submittedName>
        <fullName evidence="1">Uncharacterized protein</fullName>
    </submittedName>
</protein>
<dbReference type="EMBL" id="BIFS01000001">
    <property type="protein sequence ID" value="GCE21525.1"/>
    <property type="molecule type" value="Genomic_DNA"/>
</dbReference>
<comment type="caution">
    <text evidence="1">The sequence shown here is derived from an EMBL/GenBank/DDBJ whole genome shotgun (WGS) entry which is preliminary data.</text>
</comment>
<dbReference type="Proteomes" id="UP000287188">
    <property type="component" value="Unassembled WGS sequence"/>
</dbReference>
<name>A0A402AR02_9CHLR</name>
<evidence type="ECO:0000313" key="1">
    <source>
        <dbReference type="EMBL" id="GCE21525.1"/>
    </source>
</evidence>
<keyword evidence="2" id="KW-1185">Reference proteome</keyword>